<dbReference type="Gene3D" id="3.40.50.720">
    <property type="entry name" value="NAD(P)-binding Rossmann-like Domain"/>
    <property type="match status" value="1"/>
</dbReference>
<dbReference type="GO" id="GO:0003979">
    <property type="term" value="F:UDP-glucose 6-dehydrogenase activity"/>
    <property type="evidence" value="ECO:0007669"/>
    <property type="project" value="UniProtKB-EC"/>
</dbReference>
<dbReference type="GO" id="GO:0006024">
    <property type="term" value="P:glycosaminoglycan biosynthetic process"/>
    <property type="evidence" value="ECO:0007669"/>
    <property type="project" value="TreeGrafter"/>
</dbReference>
<dbReference type="OrthoDB" id="5059218at2759"/>
<feature type="chain" id="PRO_5040121928" evidence="2">
    <location>
        <begin position="20"/>
        <end position="60"/>
    </location>
</feature>
<proteinExistence type="predicted"/>
<dbReference type="EMBL" id="CAJVPV010036435">
    <property type="protein sequence ID" value="CAG8753192.1"/>
    <property type="molecule type" value="Genomic_DNA"/>
</dbReference>
<evidence type="ECO:0000256" key="2">
    <source>
        <dbReference type="SAM" id="SignalP"/>
    </source>
</evidence>
<feature type="signal peptide" evidence="2">
    <location>
        <begin position="1"/>
        <end position="19"/>
    </location>
</feature>
<evidence type="ECO:0000313" key="4">
    <source>
        <dbReference type="Proteomes" id="UP000789342"/>
    </source>
</evidence>
<evidence type="ECO:0000313" key="3">
    <source>
        <dbReference type="EMBL" id="CAG8753192.1"/>
    </source>
</evidence>
<protein>
    <submittedName>
        <fullName evidence="3">2710_t:CDS:1</fullName>
    </submittedName>
</protein>
<feature type="non-terminal residue" evidence="3">
    <location>
        <position position="1"/>
    </location>
</feature>
<accession>A0A9N9NQX6</accession>
<name>A0A9N9NQX6_9GLOM</name>
<evidence type="ECO:0000256" key="1">
    <source>
        <dbReference type="ARBA" id="ARBA00047473"/>
    </source>
</evidence>
<dbReference type="Proteomes" id="UP000789342">
    <property type="component" value="Unassembled WGS sequence"/>
</dbReference>
<dbReference type="PANTHER" id="PTHR11374">
    <property type="entry name" value="UDP-GLUCOSE DEHYDROGENASE/UDP-MANNAC DEHYDROGENASE"/>
    <property type="match status" value="1"/>
</dbReference>
<comment type="catalytic activity">
    <reaction evidence="1">
        <text>UDP-alpha-D-glucose + 2 NAD(+) + H2O = UDP-alpha-D-glucuronate + 2 NADH + 3 H(+)</text>
        <dbReference type="Rhea" id="RHEA:23596"/>
        <dbReference type="ChEBI" id="CHEBI:15377"/>
        <dbReference type="ChEBI" id="CHEBI:15378"/>
        <dbReference type="ChEBI" id="CHEBI:57540"/>
        <dbReference type="ChEBI" id="CHEBI:57945"/>
        <dbReference type="ChEBI" id="CHEBI:58052"/>
        <dbReference type="ChEBI" id="CHEBI:58885"/>
        <dbReference type="EC" id="1.1.1.22"/>
    </reaction>
</comment>
<sequence length="60" mass="7019">VVWSLISRFLPLFVLKVLDYEKIYEKMHKPAFIFDGRLILDAERLKSIGFRVHTIGKASI</sequence>
<gene>
    <name evidence="3" type="ORF">AMORRO_LOCUS15440</name>
</gene>
<dbReference type="PANTHER" id="PTHR11374:SF3">
    <property type="entry name" value="UDP-GLUCOSE 6-DEHYDROGENASE"/>
    <property type="match status" value="1"/>
</dbReference>
<dbReference type="InterPro" id="IPR028356">
    <property type="entry name" value="UDPglc_DH_euk"/>
</dbReference>
<comment type="caution">
    <text evidence="3">The sequence shown here is derived from an EMBL/GenBank/DDBJ whole genome shotgun (WGS) entry which is preliminary data.</text>
</comment>
<organism evidence="3 4">
    <name type="scientific">Acaulospora morrowiae</name>
    <dbReference type="NCBI Taxonomy" id="94023"/>
    <lineage>
        <taxon>Eukaryota</taxon>
        <taxon>Fungi</taxon>
        <taxon>Fungi incertae sedis</taxon>
        <taxon>Mucoromycota</taxon>
        <taxon>Glomeromycotina</taxon>
        <taxon>Glomeromycetes</taxon>
        <taxon>Diversisporales</taxon>
        <taxon>Acaulosporaceae</taxon>
        <taxon>Acaulospora</taxon>
    </lineage>
</organism>
<keyword evidence="2" id="KW-0732">Signal</keyword>
<dbReference type="AlphaFoldDB" id="A0A9N9NQX6"/>
<dbReference type="GO" id="GO:0005634">
    <property type="term" value="C:nucleus"/>
    <property type="evidence" value="ECO:0007669"/>
    <property type="project" value="TreeGrafter"/>
</dbReference>
<reference evidence="3" key="1">
    <citation type="submission" date="2021-06" db="EMBL/GenBank/DDBJ databases">
        <authorList>
            <person name="Kallberg Y."/>
            <person name="Tangrot J."/>
            <person name="Rosling A."/>
        </authorList>
    </citation>
    <scope>NUCLEOTIDE SEQUENCE</scope>
    <source>
        <strain evidence="3">CL551</strain>
    </source>
</reference>
<keyword evidence="4" id="KW-1185">Reference proteome</keyword>